<evidence type="ECO:0000313" key="2">
    <source>
        <dbReference type="Proteomes" id="UP000070572"/>
    </source>
</evidence>
<dbReference type="EMBL" id="LSDN01000018">
    <property type="protein sequence ID" value="KXB80223.1"/>
    <property type="molecule type" value="Genomic_DNA"/>
</dbReference>
<proteinExistence type="predicted"/>
<reference evidence="1 2" key="1">
    <citation type="submission" date="2016-01" db="EMBL/GenBank/DDBJ databases">
        <authorList>
            <person name="Mitreva M."/>
            <person name="Pepin K.H."/>
            <person name="Mihindukulasuriya K.A."/>
            <person name="Fulton R."/>
            <person name="Fronick C."/>
            <person name="O'Laughlin M."/>
            <person name="Miner T."/>
            <person name="Herter B."/>
            <person name="Rosa B.A."/>
            <person name="Cordes M."/>
            <person name="Tomlinson C."/>
            <person name="Wollam A."/>
            <person name="Palsikar V.B."/>
            <person name="Mardis E.R."/>
            <person name="Wilson R.K."/>
        </authorList>
    </citation>
    <scope>NUCLEOTIDE SEQUENCE [LARGE SCALE GENOMIC DNA]</scope>
    <source>
        <strain evidence="1 2">DNF00696</strain>
    </source>
</reference>
<sequence length="47" mass="5376">MRFLSIGTGNVVLPFIVEHITNWVNKIQAEGEEISTAPKDQGEWEKY</sequence>
<gene>
    <name evidence="1" type="ORF">HMPREF1862_01447</name>
</gene>
<organism evidence="1 2">
    <name type="scientific">Varibaculum cambriense</name>
    <dbReference type="NCBI Taxonomy" id="184870"/>
    <lineage>
        <taxon>Bacteria</taxon>
        <taxon>Bacillati</taxon>
        <taxon>Actinomycetota</taxon>
        <taxon>Actinomycetes</taxon>
        <taxon>Actinomycetales</taxon>
        <taxon>Actinomycetaceae</taxon>
        <taxon>Varibaculum</taxon>
    </lineage>
</organism>
<protein>
    <submittedName>
        <fullName evidence="1">Uncharacterized protein</fullName>
    </submittedName>
</protein>
<comment type="caution">
    <text evidence="1">The sequence shown here is derived from an EMBL/GenBank/DDBJ whole genome shotgun (WGS) entry which is preliminary data.</text>
</comment>
<name>A0AB34WYN3_9ACTO</name>
<evidence type="ECO:0000313" key="1">
    <source>
        <dbReference type="EMBL" id="KXB80223.1"/>
    </source>
</evidence>
<dbReference type="Proteomes" id="UP000070572">
    <property type="component" value="Unassembled WGS sequence"/>
</dbReference>
<accession>A0AB34WYN3</accession>
<dbReference type="AlphaFoldDB" id="A0AB34WYN3"/>